<evidence type="ECO:0000313" key="3">
    <source>
        <dbReference type="EMBL" id="GMT37386.1"/>
    </source>
</evidence>
<dbReference type="EMBL" id="BTSY01000007">
    <property type="protein sequence ID" value="GMT36423.1"/>
    <property type="molecule type" value="Genomic_DNA"/>
</dbReference>
<organism evidence="3 4">
    <name type="scientific">Pristionchus fissidentatus</name>
    <dbReference type="NCBI Taxonomy" id="1538716"/>
    <lineage>
        <taxon>Eukaryota</taxon>
        <taxon>Metazoa</taxon>
        <taxon>Ecdysozoa</taxon>
        <taxon>Nematoda</taxon>
        <taxon>Chromadorea</taxon>
        <taxon>Rhabditida</taxon>
        <taxon>Rhabditina</taxon>
        <taxon>Diplogasteromorpha</taxon>
        <taxon>Diplogasteroidea</taxon>
        <taxon>Neodiplogasteridae</taxon>
        <taxon>Pristionchus</taxon>
    </lineage>
</organism>
<dbReference type="Gene3D" id="3.40.50.1820">
    <property type="entry name" value="alpha/beta hydrolase"/>
    <property type="match status" value="1"/>
</dbReference>
<name>A0AAV5X1Q7_9BILA</name>
<feature type="non-terminal residue" evidence="3">
    <location>
        <position position="144"/>
    </location>
</feature>
<dbReference type="InterPro" id="IPR002921">
    <property type="entry name" value="Fungal_lipase-type"/>
</dbReference>
<evidence type="ECO:0000313" key="4">
    <source>
        <dbReference type="Proteomes" id="UP001432322"/>
    </source>
</evidence>
<protein>
    <recommendedName>
        <fullName evidence="1">Fungal lipase-type domain-containing protein</fullName>
    </recommendedName>
</protein>
<dbReference type="Proteomes" id="UP001432322">
    <property type="component" value="Unassembled WGS sequence"/>
</dbReference>
<feature type="non-terminal residue" evidence="3">
    <location>
        <position position="1"/>
    </location>
</feature>
<dbReference type="GO" id="GO:0006629">
    <property type="term" value="P:lipid metabolic process"/>
    <property type="evidence" value="ECO:0007669"/>
    <property type="project" value="InterPro"/>
</dbReference>
<dbReference type="AlphaFoldDB" id="A0AAV5X1Q7"/>
<dbReference type="PANTHER" id="PTHR45908">
    <property type="entry name" value="PROTEIN CBG11750-RELATED"/>
    <property type="match status" value="1"/>
</dbReference>
<reference evidence="3" key="1">
    <citation type="submission" date="2023-10" db="EMBL/GenBank/DDBJ databases">
        <title>Genome assembly of Pristionchus species.</title>
        <authorList>
            <person name="Yoshida K."/>
            <person name="Sommer R.J."/>
        </authorList>
    </citation>
    <scope>NUCLEOTIDE SEQUENCE</scope>
    <source>
        <strain evidence="3">RS5133</strain>
    </source>
</reference>
<dbReference type="InterPro" id="IPR029058">
    <property type="entry name" value="AB_hydrolase_fold"/>
</dbReference>
<evidence type="ECO:0000313" key="2">
    <source>
        <dbReference type="EMBL" id="GMT36423.1"/>
    </source>
</evidence>
<feature type="domain" description="Fungal lipase-type" evidence="1">
    <location>
        <begin position="2"/>
        <end position="71"/>
    </location>
</feature>
<gene>
    <name evidence="2" type="ORF">PFISCL1PPCAC_27720</name>
    <name evidence="3" type="ORF">PFISCL1PPCAC_28683</name>
</gene>
<keyword evidence="4" id="KW-1185">Reference proteome</keyword>
<dbReference type="SUPFAM" id="SSF53474">
    <property type="entry name" value="alpha/beta-Hydrolases"/>
    <property type="match status" value="1"/>
</dbReference>
<dbReference type="CDD" id="cd00519">
    <property type="entry name" value="Lipase_3"/>
    <property type="match status" value="1"/>
</dbReference>
<proteinExistence type="predicted"/>
<evidence type="ECO:0000259" key="1">
    <source>
        <dbReference type="Pfam" id="PF01764"/>
    </source>
</evidence>
<dbReference type="PANTHER" id="PTHR45908:SF8">
    <property type="entry name" value="FUNGAL LIPASE-LIKE DOMAIN-CONTAINING PROTEIN"/>
    <property type="match status" value="1"/>
</dbReference>
<dbReference type="EMBL" id="BTSY01000120">
    <property type="protein sequence ID" value="GMT37386.1"/>
    <property type="molecule type" value="Genomic_DNA"/>
</dbReference>
<accession>A0AAV5X1Q7</accession>
<dbReference type="Pfam" id="PF01764">
    <property type="entry name" value="Lipase_3"/>
    <property type="match status" value="1"/>
</dbReference>
<comment type="caution">
    <text evidence="3">The sequence shown here is derived from an EMBL/GenBank/DDBJ whole genome shotgun (WGS) entry which is preliminary data.</text>
</comment>
<sequence length="144" mass="16028">LQITGHSLGGSMASIAAAMIVKEQLWQADKIRVVTFGEPRTGNGEYSATMAANIPNMHRVVHLNDVVVHKPWAMWGYKHTQQEIYYDNDMSDFSAFVACNDSEEEDLNCSDRDSFLKRNVGDHITYYGLVVSAYGMQGCTGTTK</sequence>